<feature type="compositionally biased region" description="Basic residues" evidence="9">
    <location>
        <begin position="653"/>
        <end position="664"/>
    </location>
</feature>
<evidence type="ECO:0000256" key="5">
    <source>
        <dbReference type="ARBA" id="ARBA00023274"/>
    </source>
</evidence>
<gene>
    <name evidence="11" type="primary">MPP10_1</name>
    <name evidence="10" type="synonym">MPP10_2</name>
    <name evidence="11" type="ORF">VKT23_005547</name>
    <name evidence="10" type="ORF">VKT23_006949</name>
</gene>
<keyword evidence="3 7" id="KW-0698">rRNA processing</keyword>
<comment type="similarity">
    <text evidence="6 7">Belongs to the MPP10 family.</text>
</comment>
<dbReference type="PANTHER" id="PTHR17039">
    <property type="entry name" value="U3 SMALL NUCLEOLAR RIBONUCLEOPROTEIN PROTEIN MPP10"/>
    <property type="match status" value="1"/>
</dbReference>
<evidence type="ECO:0000256" key="2">
    <source>
        <dbReference type="ARBA" id="ARBA00022517"/>
    </source>
</evidence>
<dbReference type="PIRSF" id="PIRSF017300">
    <property type="entry name" value="snoRNP_Mpp10"/>
    <property type="match status" value="1"/>
</dbReference>
<evidence type="ECO:0000256" key="6">
    <source>
        <dbReference type="ARBA" id="ARBA00029455"/>
    </source>
</evidence>
<comment type="caution">
    <text evidence="11">The sequence shown here is derived from an EMBL/GenBank/DDBJ whole genome shotgun (WGS) entry which is preliminary data.</text>
</comment>
<feature type="region of interest" description="Disordered" evidence="9">
    <location>
        <begin position="345"/>
        <end position="408"/>
    </location>
</feature>
<dbReference type="EMBL" id="JBANRG010000009">
    <property type="protein sequence ID" value="KAK7463606.1"/>
    <property type="molecule type" value="Genomic_DNA"/>
</dbReference>
<evidence type="ECO:0000256" key="4">
    <source>
        <dbReference type="ARBA" id="ARBA00023242"/>
    </source>
</evidence>
<evidence type="ECO:0000256" key="8">
    <source>
        <dbReference type="SAM" id="Coils"/>
    </source>
</evidence>
<keyword evidence="2 7" id="KW-0690">Ribosome biogenesis</keyword>
<feature type="compositionally biased region" description="Polar residues" evidence="9">
    <location>
        <begin position="60"/>
        <end position="73"/>
    </location>
</feature>
<accession>A0ABR1JR35</accession>
<evidence type="ECO:0000256" key="7">
    <source>
        <dbReference type="PIRNR" id="PIRNR017300"/>
    </source>
</evidence>
<evidence type="ECO:0000313" key="12">
    <source>
        <dbReference type="Proteomes" id="UP001498398"/>
    </source>
</evidence>
<feature type="region of interest" description="Disordered" evidence="9">
    <location>
        <begin position="60"/>
        <end position="95"/>
    </location>
</feature>
<dbReference type="Pfam" id="PF04006">
    <property type="entry name" value="Mpp10"/>
    <property type="match status" value="1"/>
</dbReference>
<name>A0ABR1JR35_9AGAR</name>
<evidence type="ECO:0000313" key="11">
    <source>
        <dbReference type="EMBL" id="KAK7465576.1"/>
    </source>
</evidence>
<keyword evidence="8" id="KW-0175">Coiled coil</keyword>
<feature type="compositionally biased region" description="Basic and acidic residues" evidence="9">
    <location>
        <begin position="270"/>
        <end position="283"/>
    </location>
</feature>
<evidence type="ECO:0000313" key="10">
    <source>
        <dbReference type="EMBL" id="KAK7463606.1"/>
    </source>
</evidence>
<evidence type="ECO:0000256" key="9">
    <source>
        <dbReference type="SAM" id="MobiDB-lite"/>
    </source>
</evidence>
<evidence type="ECO:0000256" key="1">
    <source>
        <dbReference type="ARBA" id="ARBA00004604"/>
    </source>
</evidence>
<keyword evidence="12" id="KW-1185">Reference proteome</keyword>
<dbReference type="PANTHER" id="PTHR17039:SF0">
    <property type="entry name" value="U3 SMALL NUCLEOLAR RIBONUCLEOPROTEIN PROTEIN MPP10"/>
    <property type="match status" value="1"/>
</dbReference>
<keyword evidence="4 7" id="KW-0539">Nucleus</keyword>
<feature type="region of interest" description="Disordered" evidence="9">
    <location>
        <begin position="184"/>
        <end position="247"/>
    </location>
</feature>
<proteinExistence type="inferred from homology"/>
<comment type="function">
    <text evidence="7">Involved in nucleolar processing of pre-18S ribosomal RNA.</text>
</comment>
<reference evidence="11 12" key="1">
    <citation type="submission" date="2024-01" db="EMBL/GenBank/DDBJ databases">
        <title>A draft genome for the cacao thread blight pathogen Marasmiellus scandens.</title>
        <authorList>
            <person name="Baruah I.K."/>
            <person name="Leung J."/>
            <person name="Bukari Y."/>
            <person name="Amoako-Attah I."/>
            <person name="Meinhardt L.W."/>
            <person name="Bailey B.A."/>
            <person name="Cohen S.P."/>
        </authorList>
    </citation>
    <scope>NUCLEOTIDE SEQUENCE [LARGE SCALE GENOMIC DNA]</scope>
    <source>
        <strain evidence="11 12">GH-19</strain>
    </source>
</reference>
<organism evidence="11 12">
    <name type="scientific">Marasmiellus scandens</name>
    <dbReference type="NCBI Taxonomy" id="2682957"/>
    <lineage>
        <taxon>Eukaryota</taxon>
        <taxon>Fungi</taxon>
        <taxon>Dikarya</taxon>
        <taxon>Basidiomycota</taxon>
        <taxon>Agaricomycotina</taxon>
        <taxon>Agaricomycetes</taxon>
        <taxon>Agaricomycetidae</taxon>
        <taxon>Agaricales</taxon>
        <taxon>Marasmiineae</taxon>
        <taxon>Omphalotaceae</taxon>
        <taxon>Marasmiellus</taxon>
    </lineage>
</organism>
<keyword evidence="5 7" id="KW-0687">Ribonucleoprotein</keyword>
<dbReference type="EMBL" id="JBANRG010000006">
    <property type="protein sequence ID" value="KAK7465576.1"/>
    <property type="molecule type" value="Genomic_DNA"/>
</dbReference>
<feature type="region of interest" description="Disordered" evidence="9">
    <location>
        <begin position="632"/>
        <end position="668"/>
    </location>
</feature>
<feature type="compositionally biased region" description="Acidic residues" evidence="9">
    <location>
        <begin position="358"/>
        <end position="373"/>
    </location>
</feature>
<feature type="coiled-coil region" evidence="8">
    <location>
        <begin position="423"/>
        <end position="450"/>
    </location>
</feature>
<dbReference type="InterPro" id="IPR012173">
    <property type="entry name" value="Mpp10"/>
</dbReference>
<sequence length="722" mass="80477">MSEALESAPVLVQLSRILDQAPENLVSGDRNLQDAALEATKYLFNLSVESESTSFAHINPLLSSFSPSNAPQTRSQSRKRKRSPSPPPQITLSPTPLHSLFVEGFDQDQIWSQLDSRTANICQMLDHILEADPEDEEEDQFPEGLDAQKMQGLIERLQRGEEVDLDEYGIDEATLDALLEQSGHFDEDSEEESEEAEGSEGDEGEDGDEMADDDGEIEEGAALRDESSDEEGDRPQSMLDVISNKRGRKKSISELDDGFFDLASFNTQSREAEARKVSDGRLDESDEDDEPIDLFAPVDEDDIEEEETPFYNDFFKPPRLGRQAAVKRNDAGSVRFHDEVRVRKIKAKGKGQPVSSMYEDDSDSDLEEEEEGGENGPVFMDDGDADASEESDEEHSSVGGESEGDIAMNNTIQRLQDDLFADEDDLQQDLTTHQKRMAVLKDQISQLEHENVGEKDWVLMGEADARSRPQNSLLEEDLDFERVQKTVPVITEEVVQDLEERIKARILEDRFDDVVRVRALEDKPFLPSRFFELKDTKSTQSLAQIYEDEYIAARAGGSTGAIDEKLRKEHEEVERMWEGICNKLDALCNAYYTPKQPKATISAVSNVPTASLESVLPTTQSAGTMLAPEEVFAPTSSDPRTRSELTPAEKQALRRKERKAKKKTRDALNVGVDKYAKAKKVGGVKKQKEDALKSVVKSGKGITVVGKKKKDILAKSTGKKGT</sequence>
<evidence type="ECO:0000256" key="3">
    <source>
        <dbReference type="ARBA" id="ARBA00022552"/>
    </source>
</evidence>
<dbReference type="Proteomes" id="UP001498398">
    <property type="component" value="Unassembled WGS sequence"/>
</dbReference>
<protein>
    <recommendedName>
        <fullName evidence="7">U3 small nucleolar ribonucleoprotein protein MPP10</fullName>
    </recommendedName>
</protein>
<feature type="compositionally biased region" description="Acidic residues" evidence="9">
    <location>
        <begin position="381"/>
        <end position="393"/>
    </location>
</feature>
<feature type="region of interest" description="Disordered" evidence="9">
    <location>
        <begin position="264"/>
        <end position="303"/>
    </location>
</feature>
<feature type="compositionally biased region" description="Acidic residues" evidence="9">
    <location>
        <begin position="284"/>
        <end position="303"/>
    </location>
</feature>
<comment type="subcellular location">
    <subcellularLocation>
        <location evidence="1 7">Nucleus</location>
        <location evidence="1 7">Nucleolus</location>
    </subcellularLocation>
</comment>
<feature type="compositionally biased region" description="Acidic residues" evidence="9">
    <location>
        <begin position="187"/>
        <end position="219"/>
    </location>
</feature>